<evidence type="ECO:0000313" key="2">
    <source>
        <dbReference type="Proteomes" id="UP001224661"/>
    </source>
</evidence>
<dbReference type="Gene3D" id="3.40.50.150">
    <property type="entry name" value="Vaccinia Virus protein VP39"/>
    <property type="match status" value="1"/>
</dbReference>
<reference evidence="1 2" key="1">
    <citation type="submission" date="2023-05" db="EMBL/GenBank/DDBJ databases">
        <title>Draft genome sequence of Streptomyces sp. B-S-A8 isolated from a cave soil in Thailand.</title>
        <authorList>
            <person name="Chamroensaksri N."/>
            <person name="Muangham S."/>
        </authorList>
    </citation>
    <scope>NUCLEOTIDE SEQUENCE [LARGE SCALE GENOMIC DNA]</scope>
    <source>
        <strain evidence="1 2">B-S-A8</strain>
    </source>
</reference>
<proteinExistence type="predicted"/>
<evidence type="ECO:0000313" key="1">
    <source>
        <dbReference type="EMBL" id="MDI3389573.1"/>
    </source>
</evidence>
<dbReference type="InterPro" id="IPR029063">
    <property type="entry name" value="SAM-dependent_MTases_sf"/>
</dbReference>
<keyword evidence="1" id="KW-0808">Transferase</keyword>
<dbReference type="SUPFAM" id="SSF53335">
    <property type="entry name" value="S-adenosyl-L-methionine-dependent methyltransferases"/>
    <property type="match status" value="1"/>
</dbReference>
<dbReference type="Proteomes" id="UP001224661">
    <property type="component" value="Unassembled WGS sequence"/>
</dbReference>
<dbReference type="CDD" id="cd02440">
    <property type="entry name" value="AdoMet_MTases"/>
    <property type="match status" value="1"/>
</dbReference>
<keyword evidence="2" id="KW-1185">Reference proteome</keyword>
<sequence length="245" mass="26955">MENHRTEPHRIADAYTITLTDGPALDEAAYESVIRSDFQEHYADGRDIWTEERAMREVPRLLVEALSRARGGVGDAHVLDVGTGRGRDAEIVLAAGHRVTGIDLVSSPEWAVIGRREPGRARFLAVSASELEETGVYNAVLDNGCLHHQHPDGYPRYLRRIRELLCPGGLFTVSVFEAVGATGRLYTNGGQRLYREFTAEELHSLVTAHGFETVATHRVPRDIEGLTYLVGVYRVPGSAAPGTAR</sequence>
<dbReference type="RefSeq" id="WP_282516036.1">
    <property type="nucleotide sequence ID" value="NZ_JASCIR010000029.1"/>
</dbReference>
<dbReference type="Pfam" id="PF13489">
    <property type="entry name" value="Methyltransf_23"/>
    <property type="match status" value="1"/>
</dbReference>
<protein>
    <submittedName>
        <fullName evidence="1">Class I SAM-dependent methyltransferase</fullName>
        <ecNumber evidence="1">2.1.1.-</ecNumber>
    </submittedName>
</protein>
<accession>A0ABT6S0S7</accession>
<dbReference type="EMBL" id="JASCIR010000029">
    <property type="protein sequence ID" value="MDI3389573.1"/>
    <property type="molecule type" value="Genomic_DNA"/>
</dbReference>
<organism evidence="1 2">
    <name type="scientific">Streptomyces solicavernae</name>
    <dbReference type="NCBI Taxonomy" id="3043614"/>
    <lineage>
        <taxon>Bacteria</taxon>
        <taxon>Bacillati</taxon>
        <taxon>Actinomycetota</taxon>
        <taxon>Actinomycetes</taxon>
        <taxon>Kitasatosporales</taxon>
        <taxon>Streptomycetaceae</taxon>
        <taxon>Streptomyces</taxon>
    </lineage>
</organism>
<gene>
    <name evidence="1" type="ORF">QIS99_25790</name>
</gene>
<name>A0ABT6S0S7_9ACTN</name>
<dbReference type="GO" id="GO:0032259">
    <property type="term" value="P:methylation"/>
    <property type="evidence" value="ECO:0007669"/>
    <property type="project" value="UniProtKB-KW"/>
</dbReference>
<dbReference type="GO" id="GO:0008168">
    <property type="term" value="F:methyltransferase activity"/>
    <property type="evidence" value="ECO:0007669"/>
    <property type="project" value="UniProtKB-KW"/>
</dbReference>
<dbReference type="EC" id="2.1.1.-" evidence="1"/>
<comment type="caution">
    <text evidence="1">The sequence shown here is derived from an EMBL/GenBank/DDBJ whole genome shotgun (WGS) entry which is preliminary data.</text>
</comment>
<keyword evidence="1" id="KW-0489">Methyltransferase</keyword>